<gene>
    <name evidence="5" type="ORF">B2A_11065</name>
</gene>
<dbReference type="PANTHER" id="PTHR42918:SF6">
    <property type="entry name" value="ELONGATION FACTOR P--(R)-BETA-LYSINE LIGASE"/>
    <property type="match status" value="1"/>
</dbReference>
<feature type="domain" description="Aminoacyl-tRNA synthetase class II (D/K/N)" evidence="4">
    <location>
        <begin position="1"/>
        <end position="87"/>
    </location>
</feature>
<proteinExistence type="predicted"/>
<reference evidence="5" key="1">
    <citation type="submission" date="2013-08" db="EMBL/GenBank/DDBJ databases">
        <authorList>
            <person name="Mendez C."/>
            <person name="Richter M."/>
            <person name="Ferrer M."/>
            <person name="Sanchez J."/>
        </authorList>
    </citation>
    <scope>NUCLEOTIDE SEQUENCE</scope>
</reference>
<dbReference type="SUPFAM" id="SSF55681">
    <property type="entry name" value="Class II aaRS and biotin synthetases"/>
    <property type="match status" value="1"/>
</dbReference>
<keyword evidence="5" id="KW-0030">Aminoacyl-tRNA synthetase</keyword>
<dbReference type="EMBL" id="AUZZ01007981">
    <property type="protein sequence ID" value="EQD40330.1"/>
    <property type="molecule type" value="Genomic_DNA"/>
</dbReference>
<evidence type="ECO:0000256" key="3">
    <source>
        <dbReference type="ARBA" id="ARBA00022840"/>
    </source>
</evidence>
<dbReference type="EC" id="6.1.1.-" evidence="5"/>
<dbReference type="GO" id="GO:0006430">
    <property type="term" value="P:lysyl-tRNA aminoacylation"/>
    <property type="evidence" value="ECO:0007669"/>
    <property type="project" value="TreeGrafter"/>
</dbReference>
<keyword evidence="2" id="KW-0547">Nucleotide-binding</keyword>
<evidence type="ECO:0000259" key="4">
    <source>
        <dbReference type="Pfam" id="PF00152"/>
    </source>
</evidence>
<dbReference type="InterPro" id="IPR045864">
    <property type="entry name" value="aa-tRNA-synth_II/BPL/LPL"/>
</dbReference>
<dbReference type="GO" id="GO:0005829">
    <property type="term" value="C:cytosol"/>
    <property type="evidence" value="ECO:0007669"/>
    <property type="project" value="TreeGrafter"/>
</dbReference>
<dbReference type="Gene3D" id="3.30.930.10">
    <property type="entry name" value="Bira Bifunctional Protein, Domain 2"/>
    <property type="match status" value="1"/>
</dbReference>
<name>T1AEJ1_9ZZZZ</name>
<comment type="caution">
    <text evidence="5">The sequence shown here is derived from an EMBL/GenBank/DDBJ whole genome shotgun (WGS) entry which is preliminary data.</text>
</comment>
<keyword evidence="1 5" id="KW-0436">Ligase</keyword>
<dbReference type="GO" id="GO:0000049">
    <property type="term" value="F:tRNA binding"/>
    <property type="evidence" value="ECO:0007669"/>
    <property type="project" value="TreeGrafter"/>
</dbReference>
<accession>T1AEJ1</accession>
<dbReference type="PANTHER" id="PTHR42918">
    <property type="entry name" value="LYSYL-TRNA SYNTHETASE"/>
    <property type="match status" value="1"/>
</dbReference>
<protein>
    <submittedName>
        <fullName evidence="5">Aminoacyl-tRNA synthetase, class II (D, K and N) domain protein</fullName>
        <ecNumber evidence="5">6.1.1.-</ecNumber>
    </submittedName>
</protein>
<evidence type="ECO:0000256" key="2">
    <source>
        <dbReference type="ARBA" id="ARBA00022741"/>
    </source>
</evidence>
<feature type="non-terminal residue" evidence="5">
    <location>
        <position position="1"/>
    </location>
</feature>
<dbReference type="AlphaFoldDB" id="T1AEJ1"/>
<reference evidence="5" key="2">
    <citation type="journal article" date="2014" name="ISME J.">
        <title>Microbial stratification in low pH oxic and suboxic macroscopic growths along an acid mine drainage.</title>
        <authorList>
            <person name="Mendez-Garcia C."/>
            <person name="Mesa V."/>
            <person name="Sprenger R.R."/>
            <person name="Richter M."/>
            <person name="Diez M.S."/>
            <person name="Solano J."/>
            <person name="Bargiela R."/>
            <person name="Golyshina O.V."/>
            <person name="Manteca A."/>
            <person name="Ramos J.L."/>
            <person name="Gallego J.R."/>
            <person name="Llorente I."/>
            <person name="Martins Dos Santos V.A."/>
            <person name="Jensen O.N."/>
            <person name="Pelaez A.I."/>
            <person name="Sanchez J."/>
            <person name="Ferrer M."/>
        </authorList>
    </citation>
    <scope>NUCLEOTIDE SEQUENCE</scope>
</reference>
<organism evidence="5">
    <name type="scientific">mine drainage metagenome</name>
    <dbReference type="NCBI Taxonomy" id="410659"/>
    <lineage>
        <taxon>unclassified sequences</taxon>
        <taxon>metagenomes</taxon>
        <taxon>ecological metagenomes</taxon>
    </lineage>
</organism>
<evidence type="ECO:0000313" key="5">
    <source>
        <dbReference type="EMBL" id="EQD40330.1"/>
    </source>
</evidence>
<dbReference type="Pfam" id="PF00152">
    <property type="entry name" value="tRNA-synt_2"/>
    <property type="match status" value="1"/>
</dbReference>
<evidence type="ECO:0000256" key="1">
    <source>
        <dbReference type="ARBA" id="ARBA00022598"/>
    </source>
</evidence>
<dbReference type="InterPro" id="IPR004364">
    <property type="entry name" value="Aa-tRNA-synt_II"/>
</dbReference>
<sequence>FEIVIRGLELANGYHELADPVEQARRFQDDRSMRRRLGRPDVEPDARYLAALEEGLPDCSGVAIGFDRIVLLASGVKSLAQVVAFPFARA</sequence>
<dbReference type="GO" id="GO:0004824">
    <property type="term" value="F:lysine-tRNA ligase activity"/>
    <property type="evidence" value="ECO:0007669"/>
    <property type="project" value="TreeGrafter"/>
</dbReference>
<dbReference type="GO" id="GO:0005524">
    <property type="term" value="F:ATP binding"/>
    <property type="evidence" value="ECO:0007669"/>
    <property type="project" value="InterPro"/>
</dbReference>
<keyword evidence="3" id="KW-0067">ATP-binding</keyword>